<organism evidence="2 3">
    <name type="scientific">Oryza rufipogon</name>
    <name type="common">Brownbeard rice</name>
    <name type="synonym">Asian wild rice</name>
    <dbReference type="NCBI Taxonomy" id="4529"/>
    <lineage>
        <taxon>Eukaryota</taxon>
        <taxon>Viridiplantae</taxon>
        <taxon>Streptophyta</taxon>
        <taxon>Embryophyta</taxon>
        <taxon>Tracheophyta</taxon>
        <taxon>Spermatophyta</taxon>
        <taxon>Magnoliopsida</taxon>
        <taxon>Liliopsida</taxon>
        <taxon>Poales</taxon>
        <taxon>Poaceae</taxon>
        <taxon>BOP clade</taxon>
        <taxon>Oryzoideae</taxon>
        <taxon>Oryzeae</taxon>
        <taxon>Oryzinae</taxon>
        <taxon>Oryza</taxon>
    </lineage>
</organism>
<dbReference type="HOGENOM" id="CLU_1274047_0_0_1"/>
<protein>
    <submittedName>
        <fullName evidence="2">Uncharacterized protein</fullName>
    </submittedName>
</protein>
<evidence type="ECO:0000256" key="1">
    <source>
        <dbReference type="SAM" id="MobiDB-lite"/>
    </source>
</evidence>
<feature type="compositionally biased region" description="Polar residues" evidence="1">
    <location>
        <begin position="37"/>
        <end position="52"/>
    </location>
</feature>
<evidence type="ECO:0000313" key="2">
    <source>
        <dbReference type="EnsemblPlants" id="ORUFI12G21500.1"/>
    </source>
</evidence>
<dbReference type="Proteomes" id="UP000008022">
    <property type="component" value="Unassembled WGS sequence"/>
</dbReference>
<accession>A0A0E0RK77</accession>
<keyword evidence="3" id="KW-1185">Reference proteome</keyword>
<feature type="region of interest" description="Disordered" evidence="1">
    <location>
        <begin position="1"/>
        <end position="52"/>
    </location>
</feature>
<dbReference type="AlphaFoldDB" id="A0A0E0RK77"/>
<dbReference type="Gramene" id="ORUFI12G21500.1">
    <property type="protein sequence ID" value="ORUFI12G21500.1"/>
    <property type="gene ID" value="ORUFI12G21500"/>
</dbReference>
<reference evidence="3" key="1">
    <citation type="submission" date="2013-06" db="EMBL/GenBank/DDBJ databases">
        <authorList>
            <person name="Zhao Q."/>
        </authorList>
    </citation>
    <scope>NUCLEOTIDE SEQUENCE</scope>
    <source>
        <strain evidence="3">cv. W1943</strain>
    </source>
</reference>
<proteinExistence type="predicted"/>
<sequence>MRPAPSNYTTTHGKSAHPQQNETPDQENDASAVVQPSPRTNIGTEYSDENMSPTIATSEVRNETPSNVSIPSTIVTGTPANVTNLSAIELRRKRDRESLPGFNSTLVFCNKVPIMKILDLLLWQFPYRNRELFTFENHHVAGQIGRAFGFFAQCGSDGKIWQNSGAMLAGSDKAAAQRITRHCAGDEARLGFGLPRIQTCPIQNHPNGPQGTRTSKP</sequence>
<dbReference type="EnsemblPlants" id="ORUFI12G21500.1">
    <property type="protein sequence ID" value="ORUFI12G21500.1"/>
    <property type="gene ID" value="ORUFI12G21500"/>
</dbReference>
<evidence type="ECO:0000313" key="3">
    <source>
        <dbReference type="Proteomes" id="UP000008022"/>
    </source>
</evidence>
<name>A0A0E0RK77_ORYRU</name>
<feature type="compositionally biased region" description="Polar residues" evidence="1">
    <location>
        <begin position="1"/>
        <end position="23"/>
    </location>
</feature>
<reference evidence="2" key="2">
    <citation type="submission" date="2015-06" db="UniProtKB">
        <authorList>
            <consortium name="EnsemblPlants"/>
        </authorList>
    </citation>
    <scope>IDENTIFICATION</scope>
</reference>